<evidence type="ECO:0000259" key="1">
    <source>
        <dbReference type="Pfam" id="PF01261"/>
    </source>
</evidence>
<evidence type="ECO:0000313" key="2">
    <source>
        <dbReference type="EMBL" id="MDK2564622.1"/>
    </source>
</evidence>
<proteinExistence type="predicted"/>
<reference evidence="2 3" key="1">
    <citation type="submission" date="2023-05" db="EMBL/GenBank/DDBJ databases">
        <title>Rombocin, a short stable natural nisin variant, displays selective antimicrobial activity against Listeria monocytogenes and employs dual mode of action to kill target bacterial strains.</title>
        <authorList>
            <person name="Wambui J."/>
            <person name="Stephan R."/>
            <person name="Kuipers O.P."/>
        </authorList>
    </citation>
    <scope>NUCLEOTIDE SEQUENCE [LARGE SCALE GENOMIC DNA]</scope>
    <source>
        <strain evidence="2 3">RC002</strain>
    </source>
</reference>
<dbReference type="Proteomes" id="UP001301012">
    <property type="component" value="Unassembled WGS sequence"/>
</dbReference>
<gene>
    <name evidence="2" type="ORF">QOZ84_13855</name>
</gene>
<accession>A0ABT7ED36</accession>
<dbReference type="EMBL" id="JASKYM010000009">
    <property type="protein sequence ID" value="MDK2564622.1"/>
    <property type="molecule type" value="Genomic_DNA"/>
</dbReference>
<name>A0ABT7ED36_9FIRM</name>
<dbReference type="Pfam" id="PF01261">
    <property type="entry name" value="AP_endonuc_2"/>
    <property type="match status" value="1"/>
</dbReference>
<dbReference type="RefSeq" id="WP_284133536.1">
    <property type="nucleotide sequence ID" value="NZ_JASKYM010000009.1"/>
</dbReference>
<dbReference type="InterPro" id="IPR036237">
    <property type="entry name" value="Xyl_isomerase-like_sf"/>
</dbReference>
<comment type="caution">
    <text evidence="2">The sequence shown here is derived from an EMBL/GenBank/DDBJ whole genome shotgun (WGS) entry which is preliminary data.</text>
</comment>
<evidence type="ECO:0000313" key="3">
    <source>
        <dbReference type="Proteomes" id="UP001301012"/>
    </source>
</evidence>
<sequence length="253" mass="29613">MRIGISALLFNIEEALNLCEKIEDIKHIEVGIDNLDECEKLCDYKDRIKELDLSLGIHLPMELNTCENVDYIRNSWIKFVGKLYDNLKEIDIKYINLHLGYVMSNRLKKNRNKYLNISSDFLKVLSDRIDTNISIENVYSENGDFSNVGNIAYDFEYIFERVKNSRLWFCYDTGHNLINKDNYIKQLSKKTKVIHLSDNDGINDKHIGIGKGILSKEHIKEVVNLDTNYMVLEINYKDIEDSIKNLDFIMKEV</sequence>
<protein>
    <submittedName>
        <fullName evidence="2">TIM barrel protein</fullName>
    </submittedName>
</protein>
<dbReference type="SUPFAM" id="SSF51658">
    <property type="entry name" value="Xylose isomerase-like"/>
    <property type="match status" value="1"/>
</dbReference>
<dbReference type="InterPro" id="IPR013022">
    <property type="entry name" value="Xyl_isomerase-like_TIM-brl"/>
</dbReference>
<dbReference type="Gene3D" id="3.20.20.150">
    <property type="entry name" value="Divalent-metal-dependent TIM barrel enzymes"/>
    <property type="match status" value="1"/>
</dbReference>
<feature type="domain" description="Xylose isomerase-like TIM barrel" evidence="1">
    <location>
        <begin position="40"/>
        <end position="244"/>
    </location>
</feature>
<organism evidence="2 3">
    <name type="scientific">Romboutsia sedimentorum</name>
    <dbReference type="NCBI Taxonomy" id="1368474"/>
    <lineage>
        <taxon>Bacteria</taxon>
        <taxon>Bacillati</taxon>
        <taxon>Bacillota</taxon>
        <taxon>Clostridia</taxon>
        <taxon>Peptostreptococcales</taxon>
        <taxon>Peptostreptococcaceae</taxon>
        <taxon>Romboutsia</taxon>
    </lineage>
</organism>
<keyword evidence="3" id="KW-1185">Reference proteome</keyword>